<comment type="caution">
    <text evidence="3">Lacks conserved residue(s) required for the propagation of feature annotation.</text>
</comment>
<feature type="non-terminal residue" evidence="5">
    <location>
        <position position="1"/>
    </location>
</feature>
<gene>
    <name evidence="5" type="ORF">CHARACLAT_005772</name>
</gene>
<evidence type="ECO:0000259" key="4">
    <source>
        <dbReference type="PROSITE" id="PS01180"/>
    </source>
</evidence>
<dbReference type="SUPFAM" id="SSF49854">
    <property type="entry name" value="Spermadhesin, CUB domain"/>
    <property type="match status" value="2"/>
</dbReference>
<keyword evidence="6" id="KW-1185">Reference proteome</keyword>
<dbReference type="PANTHER" id="PTHR24251">
    <property type="entry name" value="OVOCHYMASE-RELATED"/>
    <property type="match status" value="1"/>
</dbReference>
<feature type="domain" description="CUB" evidence="4">
    <location>
        <begin position="118"/>
        <end position="182"/>
    </location>
</feature>
<evidence type="ECO:0000313" key="5">
    <source>
        <dbReference type="EMBL" id="MED6263559.1"/>
    </source>
</evidence>
<keyword evidence="2" id="KW-1015">Disulfide bond</keyword>
<reference evidence="5 6" key="1">
    <citation type="submission" date="2021-06" db="EMBL/GenBank/DDBJ databases">
        <authorList>
            <person name="Palmer J.M."/>
        </authorList>
    </citation>
    <scope>NUCLEOTIDE SEQUENCE [LARGE SCALE GENOMIC DNA]</scope>
    <source>
        <strain evidence="5 6">CL_MEX2019</strain>
        <tissue evidence="5">Muscle</tissue>
    </source>
</reference>
<dbReference type="Proteomes" id="UP001352852">
    <property type="component" value="Unassembled WGS sequence"/>
</dbReference>
<accession>A0ABU7CPZ3</accession>
<protein>
    <recommendedName>
        <fullName evidence="4">CUB domain-containing protein</fullName>
    </recommendedName>
</protein>
<dbReference type="CDD" id="cd00041">
    <property type="entry name" value="CUB"/>
    <property type="match status" value="2"/>
</dbReference>
<organism evidence="5 6">
    <name type="scientific">Characodon lateralis</name>
    <dbReference type="NCBI Taxonomy" id="208331"/>
    <lineage>
        <taxon>Eukaryota</taxon>
        <taxon>Metazoa</taxon>
        <taxon>Chordata</taxon>
        <taxon>Craniata</taxon>
        <taxon>Vertebrata</taxon>
        <taxon>Euteleostomi</taxon>
        <taxon>Actinopterygii</taxon>
        <taxon>Neopterygii</taxon>
        <taxon>Teleostei</taxon>
        <taxon>Neoteleostei</taxon>
        <taxon>Acanthomorphata</taxon>
        <taxon>Ovalentaria</taxon>
        <taxon>Atherinomorphae</taxon>
        <taxon>Cyprinodontiformes</taxon>
        <taxon>Goodeidae</taxon>
        <taxon>Characodon</taxon>
    </lineage>
</organism>
<dbReference type="SMART" id="SM00042">
    <property type="entry name" value="CUB"/>
    <property type="match status" value="2"/>
</dbReference>
<evidence type="ECO:0000256" key="3">
    <source>
        <dbReference type="PROSITE-ProRule" id="PRU00059"/>
    </source>
</evidence>
<dbReference type="EMBL" id="JAHUTJ010000286">
    <property type="protein sequence ID" value="MED6263559.1"/>
    <property type="molecule type" value="Genomic_DNA"/>
</dbReference>
<proteinExistence type="predicted"/>
<comment type="caution">
    <text evidence="5">The sequence shown here is derived from an EMBL/GenBank/DDBJ whole genome shotgun (WGS) entry which is preliminary data.</text>
</comment>
<dbReference type="Pfam" id="PF00431">
    <property type="entry name" value="CUB"/>
    <property type="match status" value="2"/>
</dbReference>
<sequence>CGDSFTSPTGTFTSPSYPHYYPNSRDCIFKIIVQLNMQILLNFTSFELEGYPPSCNFDFVEIRDGGYETSPLIDKFCGGQRPPVLVSHSNRLWIRFHSDATITHRGFVAHWDGSQTGCGGTLTTAAGGLSSPNYPLPYHPNAECYWNIRTSQGSQLQLSFSDFHLESSSSCSFDYLALRMDQ</sequence>
<dbReference type="InterPro" id="IPR035914">
    <property type="entry name" value="Sperma_CUB_dom_sf"/>
</dbReference>
<evidence type="ECO:0000256" key="2">
    <source>
        <dbReference type="ARBA" id="ARBA00023157"/>
    </source>
</evidence>
<feature type="non-terminal residue" evidence="5">
    <location>
        <position position="182"/>
    </location>
</feature>
<dbReference type="PROSITE" id="PS01180">
    <property type="entry name" value="CUB"/>
    <property type="match status" value="2"/>
</dbReference>
<dbReference type="Gene3D" id="2.60.120.290">
    <property type="entry name" value="Spermadhesin, CUB domain"/>
    <property type="match status" value="2"/>
</dbReference>
<evidence type="ECO:0000256" key="1">
    <source>
        <dbReference type="ARBA" id="ARBA00022737"/>
    </source>
</evidence>
<keyword evidence="1" id="KW-0677">Repeat</keyword>
<dbReference type="InterPro" id="IPR000859">
    <property type="entry name" value="CUB_dom"/>
</dbReference>
<evidence type="ECO:0000313" key="6">
    <source>
        <dbReference type="Proteomes" id="UP001352852"/>
    </source>
</evidence>
<feature type="domain" description="CUB" evidence="4">
    <location>
        <begin position="1"/>
        <end position="114"/>
    </location>
</feature>
<name>A0ABU7CPZ3_9TELE</name>